<evidence type="ECO:0000259" key="1">
    <source>
        <dbReference type="Pfam" id="PF20253"/>
    </source>
</evidence>
<evidence type="ECO:0000313" key="14">
    <source>
        <dbReference type="Proteomes" id="UP000440367"/>
    </source>
</evidence>
<dbReference type="AlphaFoldDB" id="A0A6A4BG79"/>
<dbReference type="Proteomes" id="UP000441208">
    <property type="component" value="Unassembled WGS sequence"/>
</dbReference>
<dbReference type="OrthoDB" id="127786at2759"/>
<evidence type="ECO:0000313" key="19">
    <source>
        <dbReference type="Proteomes" id="UP000488956"/>
    </source>
</evidence>
<dbReference type="EMBL" id="QXFW01000828">
    <property type="protein sequence ID" value="KAE9002141.1"/>
    <property type="molecule type" value="Genomic_DNA"/>
</dbReference>
<comment type="caution">
    <text evidence="10">The sequence shown here is derived from an EMBL/GenBank/DDBJ whole genome shotgun (WGS) entry which is preliminary data.</text>
</comment>
<accession>A0A6A4BG79</accession>
<evidence type="ECO:0000313" key="18">
    <source>
        <dbReference type="Proteomes" id="UP000476176"/>
    </source>
</evidence>
<evidence type="ECO:0000313" key="12">
    <source>
        <dbReference type="Proteomes" id="UP000433483"/>
    </source>
</evidence>
<dbReference type="Proteomes" id="UP000440732">
    <property type="component" value="Unassembled WGS sequence"/>
</dbReference>
<evidence type="ECO:0000313" key="7">
    <source>
        <dbReference type="EMBL" id="KAE9164862.1"/>
    </source>
</evidence>
<dbReference type="EMBL" id="QXGE01004111">
    <property type="protein sequence ID" value="KAE9271925.1"/>
    <property type="molecule type" value="Genomic_DNA"/>
</dbReference>
<reference evidence="11 12" key="1">
    <citation type="submission" date="2018-08" db="EMBL/GenBank/DDBJ databases">
        <title>Genomic investigation of the strawberry pathogen Phytophthora fragariae indicates pathogenicity is determined by transcriptional variation in three key races.</title>
        <authorList>
            <person name="Adams T.M."/>
            <person name="Armitage A.D."/>
            <person name="Sobczyk M.K."/>
            <person name="Bates H.J."/>
            <person name="Dunwell J.M."/>
            <person name="Nellist C.F."/>
            <person name="Harrison R.J."/>
        </authorList>
    </citation>
    <scope>NUCLEOTIDE SEQUENCE [LARGE SCALE GENOMIC DNA]</scope>
    <source>
        <strain evidence="10 13">A4</strain>
        <strain evidence="9 14">BC-1</strain>
        <strain evidence="7 18">BC-23</strain>
        <strain evidence="8 12">NOV-27</strain>
        <strain evidence="6 15">NOV-5</strain>
        <strain evidence="4 16">NOV-71</strain>
        <strain evidence="2 11">NOV-9</strain>
        <strain evidence="5 19">ONT-3</strain>
        <strain evidence="3 17">SCRP245</strain>
    </source>
</reference>
<gene>
    <name evidence="10" type="ORF">PF001_g28162</name>
    <name evidence="9" type="ORF">PF002_g30754</name>
    <name evidence="7" type="ORF">PF004_g29693</name>
    <name evidence="8" type="ORF">PF005_g29200</name>
    <name evidence="6" type="ORF">PF006_g30169</name>
    <name evidence="4" type="ORF">PF007_g29048</name>
    <name evidence="2" type="ORF">PF009_g29638</name>
    <name evidence="5" type="ORF">PF010_g28142</name>
    <name evidence="3" type="ORF">PF011_g13445</name>
</gene>
<protein>
    <recommendedName>
        <fullName evidence="1">DUF6604 domain-containing protein</fullName>
    </recommendedName>
</protein>
<dbReference type="EMBL" id="QXGC01005578">
    <property type="protein sequence ID" value="KAE9164862.1"/>
    <property type="molecule type" value="Genomic_DNA"/>
</dbReference>
<evidence type="ECO:0000313" key="15">
    <source>
        <dbReference type="Proteomes" id="UP000440732"/>
    </source>
</evidence>
<dbReference type="EMBL" id="QXFZ01004298">
    <property type="protein sequence ID" value="KAE9064852.1"/>
    <property type="molecule type" value="Genomic_DNA"/>
</dbReference>
<dbReference type="InterPro" id="IPR046539">
    <property type="entry name" value="DUF6604"/>
</dbReference>
<keyword evidence="12" id="KW-1185">Reference proteome</keyword>
<evidence type="ECO:0000313" key="4">
    <source>
        <dbReference type="EMBL" id="KAE9064852.1"/>
    </source>
</evidence>
<dbReference type="Pfam" id="PF20253">
    <property type="entry name" value="DUF6604"/>
    <property type="match status" value="1"/>
</dbReference>
<dbReference type="Proteomes" id="UP000476176">
    <property type="component" value="Unassembled WGS sequence"/>
</dbReference>
<evidence type="ECO:0000313" key="3">
    <source>
        <dbReference type="EMBL" id="KAE9002141.1"/>
    </source>
</evidence>
<dbReference type="EMBL" id="QXGD01004988">
    <property type="protein sequence ID" value="KAE9167910.1"/>
    <property type="molecule type" value="Genomic_DNA"/>
</dbReference>
<dbReference type="Proteomes" id="UP000433483">
    <property type="component" value="Unassembled WGS sequence"/>
</dbReference>
<dbReference type="EMBL" id="QXFX01004081">
    <property type="protein sequence ID" value="KAE9065569.1"/>
    <property type="molecule type" value="Genomic_DNA"/>
</dbReference>
<organism evidence="10 13">
    <name type="scientific">Phytophthora fragariae</name>
    <dbReference type="NCBI Taxonomy" id="53985"/>
    <lineage>
        <taxon>Eukaryota</taxon>
        <taxon>Sar</taxon>
        <taxon>Stramenopiles</taxon>
        <taxon>Oomycota</taxon>
        <taxon>Peronosporomycetes</taxon>
        <taxon>Peronosporales</taxon>
        <taxon>Peronosporaceae</taxon>
        <taxon>Phytophthora</taxon>
    </lineage>
</organism>
<evidence type="ECO:0000313" key="17">
    <source>
        <dbReference type="Proteomes" id="UP000460718"/>
    </source>
</evidence>
<evidence type="ECO:0000313" key="10">
    <source>
        <dbReference type="EMBL" id="KAE9271925.1"/>
    </source>
</evidence>
<evidence type="ECO:0000313" key="8">
    <source>
        <dbReference type="EMBL" id="KAE9166445.1"/>
    </source>
</evidence>
<evidence type="ECO:0000313" key="11">
    <source>
        <dbReference type="Proteomes" id="UP000429523"/>
    </source>
</evidence>
<evidence type="ECO:0000313" key="16">
    <source>
        <dbReference type="Proteomes" id="UP000441208"/>
    </source>
</evidence>
<feature type="domain" description="DUF6604" evidence="1">
    <location>
        <begin position="11"/>
        <end position="231"/>
    </location>
</feature>
<evidence type="ECO:0000313" key="5">
    <source>
        <dbReference type="EMBL" id="KAE9065569.1"/>
    </source>
</evidence>
<dbReference type="Proteomes" id="UP000437068">
    <property type="component" value="Unassembled WGS sequence"/>
</dbReference>
<proteinExistence type="predicted"/>
<evidence type="ECO:0000313" key="9">
    <source>
        <dbReference type="EMBL" id="KAE9167910.1"/>
    </source>
</evidence>
<dbReference type="Proteomes" id="UP000429523">
    <property type="component" value="Unassembled WGS sequence"/>
</dbReference>
<evidence type="ECO:0000313" key="13">
    <source>
        <dbReference type="Proteomes" id="UP000437068"/>
    </source>
</evidence>
<dbReference type="Proteomes" id="UP000488956">
    <property type="component" value="Unassembled WGS sequence"/>
</dbReference>
<dbReference type="EMBL" id="QXGB01004382">
    <property type="protein sequence ID" value="KAE9166445.1"/>
    <property type="molecule type" value="Genomic_DNA"/>
</dbReference>
<name>A0A6A4BG79_9STRA</name>
<evidence type="ECO:0000313" key="6">
    <source>
        <dbReference type="EMBL" id="KAE9066669.1"/>
    </source>
</evidence>
<evidence type="ECO:0000313" key="2">
    <source>
        <dbReference type="EMBL" id="KAE8920064.1"/>
    </source>
</evidence>
<dbReference type="EMBL" id="QXGF01004252">
    <property type="protein sequence ID" value="KAE8920064.1"/>
    <property type="molecule type" value="Genomic_DNA"/>
</dbReference>
<sequence>MSSFSASKYVRYKRVTSFFLDWLLRARGHRRHGSKHLQLEALHEVAEEVAAQPSTLTPALLKDFPKARAACQCAITLREHVAAFFADAEHGHQHFLWLLRSWLNTLKGVPIEPQQRQEDDGGTAVKLESAKFENYYEVLDVDEDFFPDEGTYVAEPTASKAFRVDRQRLLDEAFAEDMRLEVVYLFVELEELVQEVFNVYEQVKKRQRTMVEATVAVKLALDIANGLAATLQLRYPSLRTARDFFDVIVTSDSEGLRARMITAYRATSDSLQQDGVYKFVPDMFLLDFLSVGSTLDAFVSMIPPNLHYNISLPPDFYGESYDDARKPHYMYLLPEMSNMVIFLQQHLPALYNTVAYTKITTFNSYEITEVPDWKLAGSFMNVMGKYFTAHEVTVSTVFACICWLKSVAALQGNGDLSRNTVLTLNHTADLAKKCDACWS</sequence>
<dbReference type="Proteomes" id="UP000440367">
    <property type="component" value="Unassembled WGS sequence"/>
</dbReference>
<dbReference type="Proteomes" id="UP000460718">
    <property type="component" value="Unassembled WGS sequence"/>
</dbReference>
<dbReference type="EMBL" id="QXGA01005540">
    <property type="protein sequence ID" value="KAE9066669.1"/>
    <property type="molecule type" value="Genomic_DNA"/>
</dbReference>